<evidence type="ECO:0000256" key="1">
    <source>
        <dbReference type="SAM" id="Coils"/>
    </source>
</evidence>
<dbReference type="GeneID" id="35431268"/>
<reference evidence="2 3" key="1">
    <citation type="submission" date="2023-09" db="EMBL/GenBank/DDBJ databases">
        <title>Complete-Gapless Cercospora beticola genome.</title>
        <authorList>
            <person name="Wyatt N.A."/>
            <person name="Spanner R.E."/>
            <person name="Bolton M.D."/>
        </authorList>
    </citation>
    <scope>NUCLEOTIDE SEQUENCE [LARGE SCALE GENOMIC DNA]</scope>
    <source>
        <strain evidence="2">Cb09-40</strain>
    </source>
</reference>
<dbReference type="EMBL" id="CP134188">
    <property type="protein sequence ID" value="WPB03415.1"/>
    <property type="molecule type" value="Genomic_DNA"/>
</dbReference>
<feature type="coiled-coil region" evidence="1">
    <location>
        <begin position="7"/>
        <end position="34"/>
    </location>
</feature>
<dbReference type="RefSeq" id="XP_023448949.2">
    <property type="nucleotide sequence ID" value="XM_023600205.2"/>
</dbReference>
<organism evidence="2 3">
    <name type="scientific">Cercospora beticola</name>
    <name type="common">Sugarbeet leaf spot fungus</name>
    <dbReference type="NCBI Taxonomy" id="122368"/>
    <lineage>
        <taxon>Eukaryota</taxon>
        <taxon>Fungi</taxon>
        <taxon>Dikarya</taxon>
        <taxon>Ascomycota</taxon>
        <taxon>Pezizomycotina</taxon>
        <taxon>Dothideomycetes</taxon>
        <taxon>Dothideomycetidae</taxon>
        <taxon>Mycosphaerellales</taxon>
        <taxon>Mycosphaerellaceae</taxon>
        <taxon>Cercospora</taxon>
    </lineage>
</organism>
<proteinExistence type="predicted"/>
<evidence type="ECO:0000313" key="2">
    <source>
        <dbReference type="EMBL" id="WPB03415.1"/>
    </source>
</evidence>
<keyword evidence="3" id="KW-1185">Reference proteome</keyword>
<protein>
    <submittedName>
        <fullName evidence="2">Uncharacterized protein</fullName>
    </submittedName>
</protein>
<keyword evidence="1" id="KW-0175">Coiled coil</keyword>
<sequence length="100" mass="11924">MSSRRDRERDVRELAQLRIENEALRGQYQMVQDELVRTSAWASHYQAESEQKDGTINELIEQKKQTDEQNFAQINELKQYIEQLEREKLELQMAAVNINK</sequence>
<accession>A0ABZ0NV86</accession>
<name>A0ABZ0NV86_CERBT</name>
<dbReference type="Proteomes" id="UP001302367">
    <property type="component" value="Chromosome 5"/>
</dbReference>
<evidence type="ECO:0000313" key="3">
    <source>
        <dbReference type="Proteomes" id="UP001302367"/>
    </source>
</evidence>
<gene>
    <name evidence="2" type="ORF">RHO25_008054</name>
</gene>